<dbReference type="InterPro" id="IPR006073">
    <property type="entry name" value="GTP-bd"/>
</dbReference>
<keyword evidence="4" id="KW-1185">Reference proteome</keyword>
<organism evidence="3 4">
    <name type="scientific">Gimesia algae</name>
    <dbReference type="NCBI Taxonomy" id="2527971"/>
    <lineage>
        <taxon>Bacteria</taxon>
        <taxon>Pseudomonadati</taxon>
        <taxon>Planctomycetota</taxon>
        <taxon>Planctomycetia</taxon>
        <taxon>Planctomycetales</taxon>
        <taxon>Planctomycetaceae</taxon>
        <taxon>Gimesia</taxon>
    </lineage>
</organism>
<feature type="transmembrane region" description="Helical" evidence="1">
    <location>
        <begin position="476"/>
        <end position="495"/>
    </location>
</feature>
<dbReference type="InterPro" id="IPR027417">
    <property type="entry name" value="P-loop_NTPase"/>
</dbReference>
<dbReference type="SMART" id="SM00382">
    <property type="entry name" value="AAA"/>
    <property type="match status" value="1"/>
</dbReference>
<sequence>MRPETKTETMPTSELAQIELLAAVDNLIHQLKHWGEQQTHWKTAQQCQAVIQQLLPRLGMLRVRLESPLVIATFGGTGTGKSSLVNALIGSYCTTSGRQRPTTTKPVLIAHPETDLDRLGLDLSQFHVEQKKLDQLQNIILIDCPDPDTSESNFEENNLTRLQHIIPLCDILLYTSTQQKYRSARVSEELIEAAIGRRLIFVQTHAGLDEDIREDWKQQLSQQFEVPEIYFVDSVKALEDQLADRTPDPEFAALQNILSAQLGKSERLQVRRANLLELMQNAIDHCAGKIENGLPAVHELEAFLKQQQVVLTGQMSQELRSELLVSRNLWERRLLSCVSDSWGSSPFSMMLRLYNGLGNLVASASLFRARNSAQVALIGALQGARWLGNRHQEQAADDRIKRIGSFGLDDNKLRESQLLIDGYTQAAGLTPPPGHQIGSLEYLQTEAAHVEEQFLNDAGTKIDSIITRLAHKNSGWFTRCVYETLFLALVVYALVRIGKNFFYDSFLDESNILAIDFYVTAGVIFLIWTGFLVMMFTRKLKRGLEQEINQLADHLAKTRLSHGLFPHLERECRQVYSQQHALERMRGEVHQLRSEIAGSRILGSWKVNEPTKHVGSQARQ</sequence>
<dbReference type="EMBL" id="CP036343">
    <property type="protein sequence ID" value="QDT92021.1"/>
    <property type="molecule type" value="Genomic_DNA"/>
</dbReference>
<proteinExistence type="predicted"/>
<evidence type="ECO:0000313" key="3">
    <source>
        <dbReference type="EMBL" id="QDT92021.1"/>
    </source>
</evidence>
<dbReference type="SUPFAM" id="SSF52540">
    <property type="entry name" value="P-loop containing nucleoside triphosphate hydrolases"/>
    <property type="match status" value="1"/>
</dbReference>
<keyword evidence="1" id="KW-0812">Transmembrane</keyword>
<keyword evidence="1" id="KW-0472">Membrane</keyword>
<dbReference type="KEGG" id="gax:Pan161_36850"/>
<dbReference type="AlphaFoldDB" id="A0A517VG79"/>
<dbReference type="Pfam" id="PF01926">
    <property type="entry name" value="MMR_HSR1"/>
    <property type="match status" value="1"/>
</dbReference>
<feature type="transmembrane region" description="Helical" evidence="1">
    <location>
        <begin position="515"/>
        <end position="536"/>
    </location>
</feature>
<evidence type="ECO:0000256" key="1">
    <source>
        <dbReference type="SAM" id="Phobius"/>
    </source>
</evidence>
<accession>A0A517VG79</accession>
<feature type="domain" description="AAA+ ATPase" evidence="2">
    <location>
        <begin position="67"/>
        <end position="335"/>
    </location>
</feature>
<gene>
    <name evidence="3" type="ORF">Pan161_36850</name>
</gene>
<name>A0A517VG79_9PLAN</name>
<evidence type="ECO:0000259" key="2">
    <source>
        <dbReference type="SMART" id="SM00382"/>
    </source>
</evidence>
<dbReference type="Gene3D" id="3.40.50.300">
    <property type="entry name" value="P-loop containing nucleotide triphosphate hydrolases"/>
    <property type="match status" value="1"/>
</dbReference>
<reference evidence="3 4" key="1">
    <citation type="submission" date="2019-02" db="EMBL/GenBank/DDBJ databases">
        <title>Deep-cultivation of Planctomycetes and their phenomic and genomic characterization uncovers novel biology.</title>
        <authorList>
            <person name="Wiegand S."/>
            <person name="Jogler M."/>
            <person name="Boedeker C."/>
            <person name="Pinto D."/>
            <person name="Vollmers J."/>
            <person name="Rivas-Marin E."/>
            <person name="Kohn T."/>
            <person name="Peeters S.H."/>
            <person name="Heuer A."/>
            <person name="Rast P."/>
            <person name="Oberbeckmann S."/>
            <person name="Bunk B."/>
            <person name="Jeske O."/>
            <person name="Meyerdierks A."/>
            <person name="Storesund J.E."/>
            <person name="Kallscheuer N."/>
            <person name="Luecker S."/>
            <person name="Lage O.M."/>
            <person name="Pohl T."/>
            <person name="Merkel B.J."/>
            <person name="Hornburger P."/>
            <person name="Mueller R.-W."/>
            <person name="Bruemmer F."/>
            <person name="Labrenz M."/>
            <person name="Spormann A.M."/>
            <person name="Op den Camp H."/>
            <person name="Overmann J."/>
            <person name="Amann R."/>
            <person name="Jetten M.S.M."/>
            <person name="Mascher T."/>
            <person name="Medema M.H."/>
            <person name="Devos D.P."/>
            <person name="Kaster A.-K."/>
            <person name="Ovreas L."/>
            <person name="Rohde M."/>
            <person name="Galperin M.Y."/>
            <person name="Jogler C."/>
        </authorList>
    </citation>
    <scope>NUCLEOTIDE SEQUENCE [LARGE SCALE GENOMIC DNA]</scope>
    <source>
        <strain evidence="3 4">Pan161</strain>
    </source>
</reference>
<dbReference type="GO" id="GO:0005525">
    <property type="term" value="F:GTP binding"/>
    <property type="evidence" value="ECO:0007669"/>
    <property type="project" value="InterPro"/>
</dbReference>
<protein>
    <recommendedName>
        <fullName evidence="2">AAA+ ATPase domain-containing protein</fullName>
    </recommendedName>
</protein>
<dbReference type="CDD" id="cd00882">
    <property type="entry name" value="Ras_like_GTPase"/>
    <property type="match status" value="1"/>
</dbReference>
<keyword evidence="1" id="KW-1133">Transmembrane helix</keyword>
<dbReference type="InterPro" id="IPR003593">
    <property type="entry name" value="AAA+_ATPase"/>
</dbReference>
<dbReference type="Proteomes" id="UP000316855">
    <property type="component" value="Chromosome"/>
</dbReference>
<evidence type="ECO:0000313" key="4">
    <source>
        <dbReference type="Proteomes" id="UP000316855"/>
    </source>
</evidence>